<organism evidence="1 2">
    <name type="scientific">Auriscalpium vulgare</name>
    <dbReference type="NCBI Taxonomy" id="40419"/>
    <lineage>
        <taxon>Eukaryota</taxon>
        <taxon>Fungi</taxon>
        <taxon>Dikarya</taxon>
        <taxon>Basidiomycota</taxon>
        <taxon>Agaricomycotina</taxon>
        <taxon>Agaricomycetes</taxon>
        <taxon>Russulales</taxon>
        <taxon>Auriscalpiaceae</taxon>
        <taxon>Auriscalpium</taxon>
    </lineage>
</organism>
<comment type="caution">
    <text evidence="1">The sequence shown here is derived from an EMBL/GenBank/DDBJ whole genome shotgun (WGS) entry which is preliminary data.</text>
</comment>
<name>A0ACB8RZD1_9AGAM</name>
<evidence type="ECO:0000313" key="1">
    <source>
        <dbReference type="EMBL" id="KAI0049644.1"/>
    </source>
</evidence>
<evidence type="ECO:0000313" key="2">
    <source>
        <dbReference type="Proteomes" id="UP000814033"/>
    </source>
</evidence>
<reference evidence="1" key="2">
    <citation type="journal article" date="2022" name="New Phytol.">
        <title>Evolutionary transition to the ectomycorrhizal habit in the genomes of a hyperdiverse lineage of mushroom-forming fungi.</title>
        <authorList>
            <person name="Looney B."/>
            <person name="Miyauchi S."/>
            <person name="Morin E."/>
            <person name="Drula E."/>
            <person name="Courty P.E."/>
            <person name="Kohler A."/>
            <person name="Kuo A."/>
            <person name="LaButti K."/>
            <person name="Pangilinan J."/>
            <person name="Lipzen A."/>
            <person name="Riley R."/>
            <person name="Andreopoulos W."/>
            <person name="He G."/>
            <person name="Johnson J."/>
            <person name="Nolan M."/>
            <person name="Tritt A."/>
            <person name="Barry K.W."/>
            <person name="Grigoriev I.V."/>
            <person name="Nagy L.G."/>
            <person name="Hibbett D."/>
            <person name="Henrissat B."/>
            <person name="Matheny P.B."/>
            <person name="Labbe J."/>
            <person name="Martin F.M."/>
        </authorList>
    </citation>
    <scope>NUCLEOTIDE SEQUENCE</scope>
    <source>
        <strain evidence="1">FP105234-sp</strain>
    </source>
</reference>
<keyword evidence="2" id="KW-1185">Reference proteome</keyword>
<sequence>MRNAYTSWTKLSSTHPVLKWSQTILFWLPTGIIFTKHGFTVRVVTGNSMQPTLNPDPSQPRDIVLFDRFSIESLRQYERGDIVALKSPHEHGKLLIKRIVALPGDTVRTLPPYPDKEVTLPNGYAWLEGDSSFESEDSNHFGPVPLALIDSRLVWIVWPWGRHGPLGTGKIGRRYSRSVEAAELERAARLRERV</sequence>
<dbReference type="Proteomes" id="UP000814033">
    <property type="component" value="Unassembled WGS sequence"/>
</dbReference>
<dbReference type="EMBL" id="MU275871">
    <property type="protein sequence ID" value="KAI0049644.1"/>
    <property type="molecule type" value="Genomic_DNA"/>
</dbReference>
<protein>
    <submittedName>
        <fullName evidence="1">LexA/Signal peptidase</fullName>
    </submittedName>
</protein>
<reference evidence="1" key="1">
    <citation type="submission" date="2021-02" db="EMBL/GenBank/DDBJ databases">
        <authorList>
            <consortium name="DOE Joint Genome Institute"/>
            <person name="Ahrendt S."/>
            <person name="Looney B.P."/>
            <person name="Miyauchi S."/>
            <person name="Morin E."/>
            <person name="Drula E."/>
            <person name="Courty P.E."/>
            <person name="Chicoki N."/>
            <person name="Fauchery L."/>
            <person name="Kohler A."/>
            <person name="Kuo A."/>
            <person name="Labutti K."/>
            <person name="Pangilinan J."/>
            <person name="Lipzen A."/>
            <person name="Riley R."/>
            <person name="Andreopoulos W."/>
            <person name="He G."/>
            <person name="Johnson J."/>
            <person name="Barry K.W."/>
            <person name="Grigoriev I.V."/>
            <person name="Nagy L."/>
            <person name="Hibbett D."/>
            <person name="Henrissat B."/>
            <person name="Matheny P.B."/>
            <person name="Labbe J."/>
            <person name="Martin F."/>
        </authorList>
    </citation>
    <scope>NUCLEOTIDE SEQUENCE</scope>
    <source>
        <strain evidence="1">FP105234-sp</strain>
    </source>
</reference>
<accession>A0ACB8RZD1</accession>
<gene>
    <name evidence="1" type="ORF">FA95DRAFT_1537972</name>
</gene>
<proteinExistence type="predicted"/>